<organism evidence="2 3">
    <name type="scientific">Candidatus Thiomargarita nelsonii</name>
    <dbReference type="NCBI Taxonomy" id="1003181"/>
    <lineage>
        <taxon>Bacteria</taxon>
        <taxon>Pseudomonadati</taxon>
        <taxon>Pseudomonadota</taxon>
        <taxon>Gammaproteobacteria</taxon>
        <taxon>Thiotrichales</taxon>
        <taxon>Thiotrichaceae</taxon>
        <taxon>Thiomargarita</taxon>
    </lineage>
</organism>
<feature type="domain" description="Putative restriction endonuclease" evidence="1">
    <location>
        <begin position="24"/>
        <end position="198"/>
    </location>
</feature>
<comment type="caution">
    <text evidence="2">The sequence shown here is derived from an EMBL/GenBank/DDBJ whole genome shotgun (WGS) entry which is preliminary data.</text>
</comment>
<name>A0A0A6P7C8_9GAMM</name>
<dbReference type="Proteomes" id="UP000030428">
    <property type="component" value="Unassembled WGS sequence"/>
</dbReference>
<gene>
    <name evidence="2" type="ORF">PN36_13820</name>
</gene>
<dbReference type="AlphaFoldDB" id="A0A0A6P7C8"/>
<dbReference type="InterPro" id="IPR008538">
    <property type="entry name" value="Uma2"/>
</dbReference>
<evidence type="ECO:0000313" key="2">
    <source>
        <dbReference type="EMBL" id="KHD06678.1"/>
    </source>
</evidence>
<dbReference type="PANTHER" id="PTHR33352:SF3">
    <property type="entry name" value="SLR1612 PROTEIN"/>
    <property type="match status" value="1"/>
</dbReference>
<accession>A0A0A6P7C8</accession>
<keyword evidence="3" id="KW-1185">Reference proteome</keyword>
<dbReference type="EMBL" id="JSZA02000046">
    <property type="protein sequence ID" value="KHD06678.1"/>
    <property type="molecule type" value="Genomic_DNA"/>
</dbReference>
<evidence type="ECO:0000259" key="1">
    <source>
        <dbReference type="Pfam" id="PF05685"/>
    </source>
</evidence>
<sequence>MTTLQALNRSSEYRSQTKISEAEYWEKYYNGPNVVYEWNNGYLEEKAVSDVLTILMYKWFFELLEHYLRTNPIAQSVLLEMGFRFTLSGKKEVRRPDLGVVLNDNPIPLLPHDKSYHGIYDMCIEALSDSTIEIMERDTITKKTEYAQAGVKEYYILDSHRERTQFFRLNKARGVYTPIKPLKGGIIKSKVLPGFQFRFEDLFSQPSPDEMINDKVYQDFVLPAYAKAKQRAQLERQRAELLAARLRSLGVDPDQIH</sequence>
<evidence type="ECO:0000313" key="3">
    <source>
        <dbReference type="Proteomes" id="UP000030428"/>
    </source>
</evidence>
<dbReference type="Gene3D" id="3.90.1570.10">
    <property type="entry name" value="tt1808, chain A"/>
    <property type="match status" value="1"/>
</dbReference>
<dbReference type="InterPro" id="IPR011335">
    <property type="entry name" value="Restrct_endonuc-II-like"/>
</dbReference>
<dbReference type="Pfam" id="PF05685">
    <property type="entry name" value="Uma2"/>
    <property type="match status" value="1"/>
</dbReference>
<dbReference type="CDD" id="cd06260">
    <property type="entry name" value="DUF820-like"/>
    <property type="match status" value="1"/>
</dbReference>
<dbReference type="PANTHER" id="PTHR33352">
    <property type="entry name" value="SLR1095 PROTEIN"/>
    <property type="match status" value="1"/>
</dbReference>
<protein>
    <recommendedName>
        <fullName evidence="1">Putative restriction endonuclease domain-containing protein</fullName>
    </recommendedName>
</protein>
<dbReference type="InterPro" id="IPR012296">
    <property type="entry name" value="Nuclease_put_TT1808"/>
</dbReference>
<dbReference type="SUPFAM" id="SSF52980">
    <property type="entry name" value="Restriction endonuclease-like"/>
    <property type="match status" value="1"/>
</dbReference>
<reference evidence="2 3" key="1">
    <citation type="journal article" date="2016" name="Front. Microbiol.">
        <title>Single-Cell (Meta-)Genomics of a Dimorphic Candidatus Thiomargarita nelsonii Reveals Genomic Plasticity.</title>
        <authorList>
            <person name="Flood B.E."/>
            <person name="Fliss P."/>
            <person name="Jones D.S."/>
            <person name="Dick G.J."/>
            <person name="Jain S."/>
            <person name="Kaster A.K."/>
            <person name="Winkel M."/>
            <person name="Mussmann M."/>
            <person name="Bailey J."/>
        </authorList>
    </citation>
    <scope>NUCLEOTIDE SEQUENCE [LARGE SCALE GENOMIC DNA]</scope>
    <source>
        <strain evidence="2">Hydrate Ridge</strain>
    </source>
</reference>
<proteinExistence type="predicted"/>